<dbReference type="NCBIfam" id="TIGR00257">
    <property type="entry name" value="IMPACT_YIGZ"/>
    <property type="match status" value="1"/>
</dbReference>
<feature type="domain" description="Impact N-terminal" evidence="2">
    <location>
        <begin position="22"/>
        <end position="128"/>
    </location>
</feature>
<reference evidence="4 5" key="1">
    <citation type="submission" date="2016-10" db="EMBL/GenBank/DDBJ databases">
        <authorList>
            <person name="Varghese N."/>
        </authorList>
    </citation>
    <scope>NUCLEOTIDE SEQUENCE [LARGE SCALE GENOMIC DNA]</scope>
    <source>
        <strain evidence="4 5">KA00225</strain>
    </source>
</reference>
<dbReference type="RefSeq" id="WP_103084554.1">
    <property type="nucleotide sequence ID" value="NZ_MNLH01000002.1"/>
</dbReference>
<protein>
    <submittedName>
        <fullName evidence="4">YigZ family protein</fullName>
    </submittedName>
</protein>
<dbReference type="AlphaFoldDB" id="A0A2K1SVN9"/>
<comment type="similarity">
    <text evidence="1">Belongs to the IMPACT family.</text>
</comment>
<evidence type="ECO:0000313" key="4">
    <source>
        <dbReference type="EMBL" id="PNS43576.1"/>
    </source>
</evidence>
<dbReference type="SUPFAM" id="SSF54980">
    <property type="entry name" value="EF-G C-terminal domain-like"/>
    <property type="match status" value="1"/>
</dbReference>
<dbReference type="InterPro" id="IPR023582">
    <property type="entry name" value="Impact"/>
</dbReference>
<dbReference type="GO" id="GO:0005737">
    <property type="term" value="C:cytoplasm"/>
    <property type="evidence" value="ECO:0007669"/>
    <property type="project" value="TreeGrafter"/>
</dbReference>
<dbReference type="Gene3D" id="3.30.230.30">
    <property type="entry name" value="Impact, N-terminal domain"/>
    <property type="match status" value="1"/>
</dbReference>
<comment type="caution">
    <text evidence="4">The sequence shown here is derived from an EMBL/GenBank/DDBJ whole genome shotgun (WGS) entry which is preliminary data.</text>
</comment>
<accession>A0A2K1SVN9</accession>
<sequence length="213" mass="23165">MNEIRTVIDTPQSPSHYSLIDKKSEFIADSCHVSDLDEAMAFVQSIRANHPKARHVAYAAICGDKSGSLSERMSDDGEPSGTAGKPILDVLRSSKLTDTVVTVTRYFGGILLGSGGLIRAYSRSAAGAIACANIKDIVECKKISCNVTYQQLRMFKNILTAHNCTVENEEYGALIHIIALIPTENLEEFIMNVRNATSGTVTIRLECNANRIA</sequence>
<dbReference type="GO" id="GO:0006446">
    <property type="term" value="P:regulation of translational initiation"/>
    <property type="evidence" value="ECO:0007669"/>
    <property type="project" value="TreeGrafter"/>
</dbReference>
<evidence type="ECO:0000259" key="2">
    <source>
        <dbReference type="Pfam" id="PF01205"/>
    </source>
</evidence>
<dbReference type="InterPro" id="IPR015796">
    <property type="entry name" value="Impact_YigZ-like"/>
</dbReference>
<dbReference type="Pfam" id="PF01205">
    <property type="entry name" value="Impact_N"/>
    <property type="match status" value="1"/>
</dbReference>
<dbReference type="EMBL" id="MNLH01000002">
    <property type="protein sequence ID" value="PNS43576.1"/>
    <property type="molecule type" value="Genomic_DNA"/>
</dbReference>
<dbReference type="PANTHER" id="PTHR16301">
    <property type="entry name" value="IMPACT-RELATED"/>
    <property type="match status" value="1"/>
</dbReference>
<dbReference type="InterPro" id="IPR020568">
    <property type="entry name" value="Ribosomal_Su5_D2-typ_SF"/>
</dbReference>
<dbReference type="InterPro" id="IPR035647">
    <property type="entry name" value="EFG_III/V"/>
</dbReference>
<dbReference type="Pfam" id="PF09186">
    <property type="entry name" value="DUF1949"/>
    <property type="match status" value="1"/>
</dbReference>
<proteinExistence type="inferred from homology"/>
<dbReference type="InterPro" id="IPR001498">
    <property type="entry name" value="Impact_N"/>
</dbReference>
<feature type="domain" description="UPF0029" evidence="3">
    <location>
        <begin position="145"/>
        <end position="199"/>
    </location>
</feature>
<dbReference type="Proteomes" id="UP000236146">
    <property type="component" value="Unassembled WGS sequence"/>
</dbReference>
<dbReference type="InterPro" id="IPR036956">
    <property type="entry name" value="Impact_N_sf"/>
</dbReference>
<evidence type="ECO:0000256" key="1">
    <source>
        <dbReference type="ARBA" id="ARBA00007665"/>
    </source>
</evidence>
<dbReference type="PANTHER" id="PTHR16301:SF20">
    <property type="entry name" value="IMPACT FAMILY MEMBER YIGZ"/>
    <property type="match status" value="1"/>
</dbReference>
<dbReference type="SUPFAM" id="SSF54211">
    <property type="entry name" value="Ribosomal protein S5 domain 2-like"/>
    <property type="match status" value="1"/>
</dbReference>
<dbReference type="Gene3D" id="3.30.70.240">
    <property type="match status" value="1"/>
</dbReference>
<organism evidence="4 5">
    <name type="scientific">Gardnerella vaginalis</name>
    <dbReference type="NCBI Taxonomy" id="2702"/>
    <lineage>
        <taxon>Bacteria</taxon>
        <taxon>Bacillati</taxon>
        <taxon>Actinomycetota</taxon>
        <taxon>Actinomycetes</taxon>
        <taxon>Bifidobacteriales</taxon>
        <taxon>Bifidobacteriaceae</taxon>
        <taxon>Gardnerella</taxon>
    </lineage>
</organism>
<dbReference type="InterPro" id="IPR015269">
    <property type="entry name" value="UPF0029_Impact_C"/>
</dbReference>
<evidence type="ECO:0000259" key="3">
    <source>
        <dbReference type="Pfam" id="PF09186"/>
    </source>
</evidence>
<gene>
    <name evidence="4" type="ORF">BFS05_03195</name>
</gene>
<evidence type="ECO:0000313" key="5">
    <source>
        <dbReference type="Proteomes" id="UP000236146"/>
    </source>
</evidence>
<dbReference type="OrthoDB" id="9813771at2"/>
<name>A0A2K1SVN9_GARVA</name>